<dbReference type="Proteomes" id="UP000223913">
    <property type="component" value="Unassembled WGS sequence"/>
</dbReference>
<dbReference type="AlphaFoldDB" id="A0A2D0N6Z8"/>
<organism evidence="2 3">
    <name type="scientific">Flavilitoribacter nigricans (strain ATCC 23147 / DSM 23189 / NBRC 102662 / NCIMB 1420 / SS-2)</name>
    <name type="common">Lewinella nigricans</name>
    <dbReference type="NCBI Taxonomy" id="1122177"/>
    <lineage>
        <taxon>Bacteria</taxon>
        <taxon>Pseudomonadati</taxon>
        <taxon>Bacteroidota</taxon>
        <taxon>Saprospiria</taxon>
        <taxon>Saprospirales</taxon>
        <taxon>Lewinellaceae</taxon>
        <taxon>Flavilitoribacter</taxon>
    </lineage>
</organism>
<feature type="transmembrane region" description="Helical" evidence="1">
    <location>
        <begin position="41"/>
        <end position="59"/>
    </location>
</feature>
<keyword evidence="3" id="KW-1185">Reference proteome</keyword>
<feature type="transmembrane region" description="Helical" evidence="1">
    <location>
        <begin position="12"/>
        <end position="29"/>
    </location>
</feature>
<keyword evidence="1" id="KW-1133">Transmembrane helix</keyword>
<dbReference type="EMBL" id="PDUD01000026">
    <property type="protein sequence ID" value="PHN04274.1"/>
    <property type="molecule type" value="Genomic_DNA"/>
</dbReference>
<dbReference type="OrthoDB" id="1122300at2"/>
<dbReference type="RefSeq" id="WP_099152300.1">
    <property type="nucleotide sequence ID" value="NZ_PDUD01000026.1"/>
</dbReference>
<evidence type="ECO:0000313" key="2">
    <source>
        <dbReference type="EMBL" id="PHN04274.1"/>
    </source>
</evidence>
<protein>
    <submittedName>
        <fullName evidence="2">DoxX family protein</fullName>
    </submittedName>
</protein>
<sequence length="119" mass="12442">MNSILGIGKYLYAVPFAIFGFFHMTNAATFNEMIGPPGGVAMIYITGICLLAASVSMLIGKFDKLAAVLLALMLILFALIIHLPNAMNGDAGQLLKDIALAGGALMYASGFARDNSVIG</sequence>
<reference evidence="2 3" key="1">
    <citation type="submission" date="2017-10" db="EMBL/GenBank/DDBJ databases">
        <title>The draft genome sequence of Lewinella nigricans NBRC 102662.</title>
        <authorList>
            <person name="Wang K."/>
        </authorList>
    </citation>
    <scope>NUCLEOTIDE SEQUENCE [LARGE SCALE GENOMIC DNA]</scope>
    <source>
        <strain evidence="2 3">NBRC 102662</strain>
    </source>
</reference>
<evidence type="ECO:0000313" key="3">
    <source>
        <dbReference type="Proteomes" id="UP000223913"/>
    </source>
</evidence>
<proteinExistence type="predicted"/>
<keyword evidence="1" id="KW-0472">Membrane</keyword>
<feature type="transmembrane region" description="Helical" evidence="1">
    <location>
        <begin position="65"/>
        <end position="83"/>
    </location>
</feature>
<accession>A0A2D0N6Z8</accession>
<gene>
    <name evidence="2" type="ORF">CRP01_22185</name>
</gene>
<name>A0A2D0N6Z8_FLAN2</name>
<comment type="caution">
    <text evidence="2">The sequence shown here is derived from an EMBL/GenBank/DDBJ whole genome shotgun (WGS) entry which is preliminary data.</text>
</comment>
<keyword evidence="1" id="KW-0812">Transmembrane</keyword>
<evidence type="ECO:0000256" key="1">
    <source>
        <dbReference type="SAM" id="Phobius"/>
    </source>
</evidence>